<evidence type="ECO:0000313" key="3">
    <source>
        <dbReference type="EMBL" id="QBI02125.1"/>
    </source>
</evidence>
<dbReference type="OrthoDB" id="5956306at2"/>
<dbReference type="Proteomes" id="UP000628442">
    <property type="component" value="Unassembled WGS sequence"/>
</dbReference>
<evidence type="ECO:0000313" key="2">
    <source>
        <dbReference type="EMBL" id="GGY65757.1"/>
    </source>
</evidence>
<feature type="signal peptide" evidence="1">
    <location>
        <begin position="1"/>
        <end position="27"/>
    </location>
</feature>
<evidence type="ECO:0000313" key="5">
    <source>
        <dbReference type="Proteomes" id="UP000628442"/>
    </source>
</evidence>
<accession>A0A411WZV2</accession>
<gene>
    <name evidence="3" type="ORF">EYF70_15605</name>
    <name evidence="2" type="ORF">GCM10007387_55130</name>
</gene>
<evidence type="ECO:0000256" key="1">
    <source>
        <dbReference type="SAM" id="SignalP"/>
    </source>
</evidence>
<dbReference type="EMBL" id="BMWV01000019">
    <property type="protein sequence ID" value="GGY65757.1"/>
    <property type="molecule type" value="Genomic_DNA"/>
</dbReference>
<evidence type="ECO:0000313" key="4">
    <source>
        <dbReference type="Proteomes" id="UP000292307"/>
    </source>
</evidence>
<dbReference type="AlphaFoldDB" id="A0A411WZV2"/>
<protein>
    <submittedName>
        <fullName evidence="2">Uncharacterized protein</fullName>
    </submittedName>
</protein>
<dbReference type="RefSeq" id="WP_131146241.1">
    <property type="nucleotide sequence ID" value="NZ_BMWV01000019.1"/>
</dbReference>
<reference evidence="2" key="1">
    <citation type="journal article" date="2014" name="Int. J. Syst. Evol. Microbiol.">
        <title>Complete genome sequence of Corynebacterium casei LMG S-19264T (=DSM 44701T), isolated from a smear-ripened cheese.</title>
        <authorList>
            <consortium name="US DOE Joint Genome Institute (JGI-PGF)"/>
            <person name="Walter F."/>
            <person name="Albersmeier A."/>
            <person name="Kalinowski J."/>
            <person name="Ruckert C."/>
        </authorList>
    </citation>
    <scope>NUCLEOTIDE SEQUENCE</scope>
    <source>
        <strain evidence="2">KCTC 12343</strain>
    </source>
</reference>
<reference evidence="2" key="3">
    <citation type="submission" date="2022-12" db="EMBL/GenBank/DDBJ databases">
        <authorList>
            <person name="Sun Q."/>
            <person name="Kim S."/>
        </authorList>
    </citation>
    <scope>NUCLEOTIDE SEQUENCE</scope>
    <source>
        <strain evidence="2">KCTC 12343</strain>
    </source>
</reference>
<keyword evidence="4" id="KW-1185">Reference proteome</keyword>
<keyword evidence="1" id="KW-0732">Signal</keyword>
<dbReference type="EMBL" id="CP036401">
    <property type="protein sequence ID" value="QBI02125.1"/>
    <property type="molecule type" value="Genomic_DNA"/>
</dbReference>
<sequence length="166" mass="16457">MKSRALLATVCLAALVLAGGTAGTAAAGTGAVDATSGWVPVPSHVLADARGGFETGGGLLVSLSVDRVLSLNGNVIASGQLSLDAPALAAGISPLSTFQIARVGEGSALVGAAQPLAGLVLQNSANDQLIRSQTTIDATVNSLSMLKQAHFGDSLRESLSTAILPR</sequence>
<dbReference type="Proteomes" id="UP000292307">
    <property type="component" value="Chromosome"/>
</dbReference>
<reference evidence="3 4" key="2">
    <citation type="submission" date="2019-02" db="EMBL/GenBank/DDBJ databases">
        <title>Draft Genome Sequences of Six Type Strains of the Genus Massilia.</title>
        <authorList>
            <person name="Miess H."/>
            <person name="Frediansyhah A."/>
            <person name="Gross H."/>
        </authorList>
    </citation>
    <scope>NUCLEOTIDE SEQUENCE [LARGE SCALE GENOMIC DNA]</scope>
    <source>
        <strain evidence="3 4">DSM 17472</strain>
    </source>
</reference>
<proteinExistence type="predicted"/>
<feature type="chain" id="PRO_5044601766" evidence="1">
    <location>
        <begin position="28"/>
        <end position="166"/>
    </location>
</feature>
<organism evidence="2 5">
    <name type="scientific">Pseudoduganella albidiflava</name>
    <dbReference type="NCBI Taxonomy" id="321983"/>
    <lineage>
        <taxon>Bacteria</taxon>
        <taxon>Pseudomonadati</taxon>
        <taxon>Pseudomonadota</taxon>
        <taxon>Betaproteobacteria</taxon>
        <taxon>Burkholderiales</taxon>
        <taxon>Oxalobacteraceae</taxon>
        <taxon>Telluria group</taxon>
        <taxon>Pseudoduganella</taxon>
    </lineage>
</organism>
<name>A0A411WZV2_9BURK</name>